<dbReference type="Gene3D" id="3.60.10.10">
    <property type="entry name" value="Endonuclease/exonuclease/phosphatase"/>
    <property type="match status" value="1"/>
</dbReference>
<dbReference type="AlphaFoldDB" id="A0A8D9EQY8"/>
<protein>
    <submittedName>
        <fullName evidence="2">Craniofacial development protein 2</fullName>
    </submittedName>
</protein>
<dbReference type="SUPFAM" id="SSF56219">
    <property type="entry name" value="DNase I-like"/>
    <property type="match status" value="1"/>
</dbReference>
<dbReference type="InterPro" id="IPR005135">
    <property type="entry name" value="Endo/exonuclease/phosphatase"/>
</dbReference>
<feature type="domain" description="Endonuclease/exonuclease/phosphatase" evidence="1">
    <location>
        <begin position="62"/>
        <end position="292"/>
    </location>
</feature>
<evidence type="ECO:0000259" key="1">
    <source>
        <dbReference type="Pfam" id="PF03372"/>
    </source>
</evidence>
<dbReference type="GO" id="GO:0007508">
    <property type="term" value="P:larval heart development"/>
    <property type="evidence" value="ECO:0007669"/>
    <property type="project" value="TreeGrafter"/>
</dbReference>
<organism evidence="2">
    <name type="scientific">Cacopsylla melanoneura</name>
    <dbReference type="NCBI Taxonomy" id="428564"/>
    <lineage>
        <taxon>Eukaryota</taxon>
        <taxon>Metazoa</taxon>
        <taxon>Ecdysozoa</taxon>
        <taxon>Arthropoda</taxon>
        <taxon>Hexapoda</taxon>
        <taxon>Insecta</taxon>
        <taxon>Pterygota</taxon>
        <taxon>Neoptera</taxon>
        <taxon>Paraneoptera</taxon>
        <taxon>Hemiptera</taxon>
        <taxon>Sternorrhyncha</taxon>
        <taxon>Psylloidea</taxon>
        <taxon>Psyllidae</taxon>
        <taxon>Psyllinae</taxon>
        <taxon>Cacopsylla</taxon>
    </lineage>
</organism>
<dbReference type="PANTHER" id="PTHR33395">
    <property type="entry name" value="TRANSCRIPTASE, PUTATIVE-RELATED-RELATED"/>
    <property type="match status" value="1"/>
</dbReference>
<dbReference type="CDD" id="cd09076">
    <property type="entry name" value="L1-EN"/>
    <property type="match status" value="1"/>
</dbReference>
<evidence type="ECO:0000313" key="2">
    <source>
        <dbReference type="EMBL" id="CAG6760785.1"/>
    </source>
</evidence>
<name>A0A8D9EQY8_9HEMI</name>
<dbReference type="GO" id="GO:0061343">
    <property type="term" value="P:cell adhesion involved in heart morphogenesis"/>
    <property type="evidence" value="ECO:0007669"/>
    <property type="project" value="TreeGrafter"/>
</dbReference>
<reference evidence="2" key="1">
    <citation type="submission" date="2021-05" db="EMBL/GenBank/DDBJ databases">
        <authorList>
            <person name="Alioto T."/>
            <person name="Alioto T."/>
            <person name="Gomez Garrido J."/>
        </authorList>
    </citation>
    <scope>NUCLEOTIDE SEQUENCE</scope>
</reference>
<dbReference type="EMBL" id="HBUF01557602">
    <property type="protein sequence ID" value="CAG6760785.1"/>
    <property type="molecule type" value="Transcribed_RNA"/>
</dbReference>
<dbReference type="Pfam" id="PF03372">
    <property type="entry name" value="Exo_endo_phos"/>
    <property type="match status" value="1"/>
</dbReference>
<dbReference type="GO" id="GO:0031012">
    <property type="term" value="C:extracellular matrix"/>
    <property type="evidence" value="ECO:0007669"/>
    <property type="project" value="TreeGrafter"/>
</dbReference>
<proteinExistence type="predicted"/>
<dbReference type="InterPro" id="IPR036691">
    <property type="entry name" value="Endo/exonu/phosph_ase_sf"/>
</dbReference>
<dbReference type="GO" id="GO:0003824">
    <property type="term" value="F:catalytic activity"/>
    <property type="evidence" value="ECO:0007669"/>
    <property type="project" value="InterPro"/>
</dbReference>
<sequence length="632" mass="72829">MACYKTNLDLPQVSRGVISESHPREGCLMDSGGGAYAINQNRNQPNKKNKKIRNKESNITYATWNVRTLLDSANNESNSLPRRTAMIAKELKSYKIDIAALQETHLKGSGRLDEVGEGYTYYWSGCEENDDNHYGVALCIKTKLIQKGAISDPICVNDRMMYINIEEKNITTTLICCYAPTLQSEENTKNEFYAKLNEICDTIPPKNKLIITGDFNARVGEDHETWKGILGKHGTGKLNSNGQLLLEFCAARELKIANTTFYLKRKFKTTWQHPRSKEWHLIDFILVRKQDIKNVIRCRVMRGADCGTDHRLIRSVMKGEIKKYHAPKKNPPTYDHSSLKDTHIKRRFQEKLMEQNNILPATTDLEETWEAYKTNFTVAIQNTVPKKRSNRRDWFDENTYIIDNIVVAKKQAHEILLSDPHNKNKVEKYKNAHKNSQQQIRQIKNDWWSTRAKEMQEYMDKGDSFNLYRAIKAVVGPVYKSLNLIEDQHGNLLTDKTKRLNRWNEYFESIYNQHNDVDLNALPIKTKDLEEVNDETPSEEEVTRAVSEMKNNKSPGIDNITADIIKAGEGISVDMLTHLLSLVWNQKRVPDNWKEAVVVPIHKKASKYNCNNYRGISLLSVPGKILSRIIYC</sequence>
<accession>A0A8D9EQY8</accession>
<dbReference type="PANTHER" id="PTHR33395:SF22">
    <property type="entry name" value="REVERSE TRANSCRIPTASE DOMAIN-CONTAINING PROTEIN"/>
    <property type="match status" value="1"/>
</dbReference>